<accession>A0A4V2UXI3</accession>
<feature type="transmembrane region" description="Helical" evidence="1">
    <location>
        <begin position="146"/>
        <end position="171"/>
    </location>
</feature>
<evidence type="ECO:0000313" key="3">
    <source>
        <dbReference type="Proteomes" id="UP000294664"/>
    </source>
</evidence>
<dbReference type="EMBL" id="SMAI01000009">
    <property type="protein sequence ID" value="TCT03548.1"/>
    <property type="molecule type" value="Genomic_DNA"/>
</dbReference>
<feature type="transmembrane region" description="Helical" evidence="1">
    <location>
        <begin position="68"/>
        <end position="89"/>
    </location>
</feature>
<protein>
    <submittedName>
        <fullName evidence="2">Putative membrane protein</fullName>
    </submittedName>
</protein>
<dbReference type="RefSeq" id="WP_132032606.1">
    <property type="nucleotide sequence ID" value="NZ_SMAI01000009.1"/>
</dbReference>
<organism evidence="2 3">
    <name type="scientific">Aquabacter spiritensis</name>
    <dbReference type="NCBI Taxonomy" id="933073"/>
    <lineage>
        <taxon>Bacteria</taxon>
        <taxon>Pseudomonadati</taxon>
        <taxon>Pseudomonadota</taxon>
        <taxon>Alphaproteobacteria</taxon>
        <taxon>Hyphomicrobiales</taxon>
        <taxon>Xanthobacteraceae</taxon>
        <taxon>Aquabacter</taxon>
    </lineage>
</organism>
<feature type="transmembrane region" description="Helical" evidence="1">
    <location>
        <begin position="191"/>
        <end position="220"/>
    </location>
</feature>
<evidence type="ECO:0000313" key="2">
    <source>
        <dbReference type="EMBL" id="TCT03548.1"/>
    </source>
</evidence>
<gene>
    <name evidence="2" type="ORF">EDC64_10998</name>
</gene>
<keyword evidence="1" id="KW-1133">Transmembrane helix</keyword>
<feature type="transmembrane region" description="Helical" evidence="1">
    <location>
        <begin position="95"/>
        <end position="114"/>
    </location>
</feature>
<dbReference type="Pfam" id="PF09955">
    <property type="entry name" value="DUF2189"/>
    <property type="match status" value="1"/>
</dbReference>
<keyword evidence="1" id="KW-0812">Transmembrane</keyword>
<reference evidence="2 3" key="1">
    <citation type="submission" date="2019-03" db="EMBL/GenBank/DDBJ databases">
        <title>Genomic Encyclopedia of Type Strains, Phase IV (KMG-IV): sequencing the most valuable type-strain genomes for metagenomic binning, comparative biology and taxonomic classification.</title>
        <authorList>
            <person name="Goeker M."/>
        </authorList>
    </citation>
    <scope>NUCLEOTIDE SEQUENCE [LARGE SCALE GENOMIC DNA]</scope>
    <source>
        <strain evidence="2 3">DSM 9035</strain>
    </source>
</reference>
<dbReference type="Proteomes" id="UP000294664">
    <property type="component" value="Unassembled WGS sequence"/>
</dbReference>
<keyword evidence="1" id="KW-0472">Membrane</keyword>
<dbReference type="InterPro" id="IPR018692">
    <property type="entry name" value="DUF2189"/>
</dbReference>
<dbReference type="OrthoDB" id="9809543at2"/>
<dbReference type="AlphaFoldDB" id="A0A4V2UXI3"/>
<comment type="caution">
    <text evidence="2">The sequence shown here is derived from an EMBL/GenBank/DDBJ whole genome shotgun (WGS) entry which is preliminary data.</text>
</comment>
<keyword evidence="3" id="KW-1185">Reference proteome</keyword>
<sequence>MTIKNPVEWTYDQARIGLRAAGAAGRSFARPPAAFDGARPLVRRLSFADLRDCLALGFQDFRSYRTDLLFIGIVYPLAGLLLARVMLGYDMLPLVFPLVAGFALIGPLAATGLYEMSRRREQGGQVTWIDAFEAFRSPAIGEIVKFGVALLGVFLLWMIAAALIYGATLGWQAPETPSAFLAAVLTTPAGWALIVIGGAVGFGFALMALAIGVVTVPLLLDRNVDASTAISTSIAVMRGNPGPILAWGALVATLLAAGAVPLLLGLIVVMPVLGHATWHLYRRAVW</sequence>
<evidence type="ECO:0000256" key="1">
    <source>
        <dbReference type="SAM" id="Phobius"/>
    </source>
</evidence>
<name>A0A4V2UXI3_9HYPH</name>
<proteinExistence type="predicted"/>
<feature type="transmembrane region" description="Helical" evidence="1">
    <location>
        <begin position="244"/>
        <end position="273"/>
    </location>
</feature>